<protein>
    <submittedName>
        <fullName evidence="1">Uncharacterized protein</fullName>
    </submittedName>
</protein>
<name>A0A1W6JIW5_9CAUD</name>
<accession>A0A1W6JIW5</accession>
<dbReference type="EMBL" id="KY554768">
    <property type="protein sequence ID" value="ARM66169.1"/>
    <property type="molecule type" value="Genomic_DNA"/>
</dbReference>
<proteinExistence type="predicted"/>
<evidence type="ECO:0000313" key="1">
    <source>
        <dbReference type="EMBL" id="ARM66169.1"/>
    </source>
</evidence>
<reference evidence="1 2" key="1">
    <citation type="journal article" date="2017" name="Viruses">
        <title>Phage Biodiversity in Artisanal Cheese Wheys Reflects the Complexity of the Fermentation Process.</title>
        <authorList>
            <person name="Mahony J."/>
            <person name="Moscarelli A."/>
            <person name="Kelleher P."/>
            <person name="Lugli G.A."/>
            <person name="Ventura M."/>
            <person name="Settanni L."/>
            <person name="van Sinderen D."/>
        </authorList>
    </citation>
    <scope>NUCLEOTIDE SEQUENCE [LARGE SCALE GENOMIC DNA]</scope>
</reference>
<dbReference type="Proteomes" id="UP000221405">
    <property type="component" value="Segment"/>
</dbReference>
<gene>
    <name evidence="1" type="ORF">AM1_042</name>
</gene>
<evidence type="ECO:0000313" key="2">
    <source>
        <dbReference type="Proteomes" id="UP000221405"/>
    </source>
</evidence>
<keyword evidence="2" id="KW-1185">Reference proteome</keyword>
<organism evidence="1 2">
    <name type="scientific">Lactococcus phage AM1</name>
    <dbReference type="NCBI Taxonomy" id="1965467"/>
    <lineage>
        <taxon>Viruses</taxon>
        <taxon>Duplodnaviria</taxon>
        <taxon>Heunggongvirae</taxon>
        <taxon>Uroviricota</taxon>
        <taxon>Caudoviricetes</taxon>
        <taxon>Audreyjarvisvirus</taxon>
        <taxon>Audreyjarvisvirus AM1</taxon>
    </lineage>
</organism>
<sequence>MQKLKNENEFIYINVFKFPFKYEKKNIIFKEFFDKLDGFYYIGIYQKKENDVIFLKKFNTYRYFLQVLRFESLESCLIYCKETSELLKNDIIKAL</sequence>